<evidence type="ECO:0000256" key="7">
    <source>
        <dbReference type="SAM" id="Phobius"/>
    </source>
</evidence>
<evidence type="ECO:0000256" key="5">
    <source>
        <dbReference type="ARBA" id="ARBA00022989"/>
    </source>
</evidence>
<dbReference type="GO" id="GO:0005886">
    <property type="term" value="C:plasma membrane"/>
    <property type="evidence" value="ECO:0007669"/>
    <property type="project" value="UniProtKB-SubCell"/>
</dbReference>
<accession>A0A5N6BVX0</accession>
<keyword evidence="4 7" id="KW-0812">Transmembrane</keyword>
<feature type="transmembrane region" description="Helical" evidence="7">
    <location>
        <begin position="55"/>
        <end position="72"/>
    </location>
</feature>
<comment type="subcellular location">
    <subcellularLocation>
        <location evidence="1">Cell membrane</location>
        <topology evidence="1">Multi-pass membrane protein</topology>
    </subcellularLocation>
</comment>
<dbReference type="Pfam" id="PF04239">
    <property type="entry name" value="DUF421"/>
    <property type="match status" value="1"/>
</dbReference>
<proteinExistence type="inferred from homology"/>
<evidence type="ECO:0000256" key="4">
    <source>
        <dbReference type="ARBA" id="ARBA00022692"/>
    </source>
</evidence>
<keyword evidence="3" id="KW-1003">Cell membrane</keyword>
<dbReference type="Proteomes" id="UP000313066">
    <property type="component" value="Unassembled WGS sequence"/>
</dbReference>
<dbReference type="PANTHER" id="PTHR34582">
    <property type="entry name" value="UPF0702 TRANSMEMBRANE PROTEIN YCAP"/>
    <property type="match status" value="1"/>
</dbReference>
<dbReference type="PANTHER" id="PTHR34582:SF6">
    <property type="entry name" value="UPF0702 TRANSMEMBRANE PROTEIN YCAP"/>
    <property type="match status" value="1"/>
</dbReference>
<evidence type="ECO:0000256" key="1">
    <source>
        <dbReference type="ARBA" id="ARBA00004651"/>
    </source>
</evidence>
<name>A0A5N6BVX0_9ACTN</name>
<dbReference type="InterPro" id="IPR007353">
    <property type="entry name" value="DUF421"/>
</dbReference>
<evidence type="ECO:0000256" key="6">
    <source>
        <dbReference type="ARBA" id="ARBA00023136"/>
    </source>
</evidence>
<evidence type="ECO:0000313" key="10">
    <source>
        <dbReference type="Proteomes" id="UP000313066"/>
    </source>
</evidence>
<comment type="caution">
    <text evidence="9">The sequence shown here is derived from an EMBL/GenBank/DDBJ whole genome shotgun (WGS) entry which is preliminary data.</text>
</comment>
<keyword evidence="10" id="KW-1185">Reference proteome</keyword>
<dbReference type="InterPro" id="IPR023090">
    <property type="entry name" value="UPF0702_alpha/beta_dom_sf"/>
</dbReference>
<gene>
    <name evidence="9" type="ORF">FH610_015265</name>
</gene>
<keyword evidence="6 7" id="KW-0472">Membrane</keyword>
<evidence type="ECO:0000259" key="8">
    <source>
        <dbReference type="Pfam" id="PF04239"/>
    </source>
</evidence>
<organism evidence="9 10">
    <name type="scientific">Microbispora catharanthi</name>
    <dbReference type="NCBI Taxonomy" id="1712871"/>
    <lineage>
        <taxon>Bacteria</taxon>
        <taxon>Bacillati</taxon>
        <taxon>Actinomycetota</taxon>
        <taxon>Actinomycetes</taxon>
        <taxon>Streptosporangiales</taxon>
        <taxon>Streptosporangiaceae</taxon>
        <taxon>Microbispora</taxon>
    </lineage>
</organism>
<reference evidence="9 10" key="1">
    <citation type="submission" date="2019-10" db="EMBL/GenBank/DDBJ databases">
        <title>Nonomuraea sp. nov., isolated from Phyllanthus amarus.</title>
        <authorList>
            <person name="Klykleung N."/>
            <person name="Tanasupawat S."/>
        </authorList>
    </citation>
    <scope>NUCLEOTIDE SEQUENCE [LARGE SCALE GENOMIC DNA]</scope>
    <source>
        <strain evidence="9 10">CR1-09</strain>
    </source>
</reference>
<feature type="transmembrane region" description="Helical" evidence="7">
    <location>
        <begin position="23"/>
        <end position="43"/>
    </location>
</feature>
<comment type="similarity">
    <text evidence="2">Belongs to the UPF0702 family.</text>
</comment>
<feature type="domain" description="YetF C-terminal" evidence="8">
    <location>
        <begin position="106"/>
        <end position="169"/>
    </location>
</feature>
<evidence type="ECO:0000256" key="2">
    <source>
        <dbReference type="ARBA" id="ARBA00006448"/>
    </source>
</evidence>
<evidence type="ECO:0000256" key="3">
    <source>
        <dbReference type="ARBA" id="ARBA00022475"/>
    </source>
</evidence>
<dbReference type="Gene3D" id="3.30.240.20">
    <property type="entry name" value="bsu07140 like domains"/>
    <property type="match status" value="1"/>
</dbReference>
<protein>
    <submittedName>
        <fullName evidence="9">DUF421 domain-containing protein</fullName>
    </submittedName>
</protein>
<evidence type="ECO:0000313" key="9">
    <source>
        <dbReference type="EMBL" id="KAB8184470.1"/>
    </source>
</evidence>
<dbReference type="RefSeq" id="WP_139575090.1">
    <property type="nucleotide sequence ID" value="NZ_VDMA02000007.1"/>
</dbReference>
<keyword evidence="5 7" id="KW-1133">Transmembrane helix</keyword>
<sequence length="185" mass="20043">MSPLSVLSPPPGVFLLFGQVADLGWVAVKTLLLYATAVAGLRLTKRRMIAELSPFDFVAAVAVGAIVGRTATASDTSYLTGAAALLTVIVVHAVVTQVRLRSPSPHWFDHEPRILVDEGEIQRRQLRRCGLTEPDLYVILRQHGVASLSSVRYVIFEPKGAVSVVTKDHPVGDVTHQGLRRPPHA</sequence>
<feature type="transmembrane region" description="Helical" evidence="7">
    <location>
        <begin position="78"/>
        <end position="95"/>
    </location>
</feature>
<dbReference type="EMBL" id="VDMA02000007">
    <property type="protein sequence ID" value="KAB8184470.1"/>
    <property type="molecule type" value="Genomic_DNA"/>
</dbReference>
<dbReference type="AlphaFoldDB" id="A0A5N6BVX0"/>